<reference evidence="1" key="2">
    <citation type="journal article" date="2023" name="Plants (Basel)">
        <title>Annotation of the Turnera subulata (Passifloraceae) Draft Genome Reveals the S-Locus Evolved after the Divergence of Turneroideae from Passifloroideae in a Stepwise Manner.</title>
        <authorList>
            <person name="Henning P.M."/>
            <person name="Roalson E.H."/>
            <person name="Mir W."/>
            <person name="McCubbin A.G."/>
            <person name="Shore J.S."/>
        </authorList>
    </citation>
    <scope>NUCLEOTIDE SEQUENCE</scope>
    <source>
        <strain evidence="1">F60SS</strain>
    </source>
</reference>
<evidence type="ECO:0000313" key="2">
    <source>
        <dbReference type="Proteomes" id="UP001141552"/>
    </source>
</evidence>
<dbReference type="AlphaFoldDB" id="A0A9Q0GD73"/>
<evidence type="ECO:0000313" key="1">
    <source>
        <dbReference type="EMBL" id="KAJ4846504.1"/>
    </source>
</evidence>
<comment type="caution">
    <text evidence="1">The sequence shown here is derived from an EMBL/GenBank/DDBJ whole genome shotgun (WGS) entry which is preliminary data.</text>
</comment>
<feature type="non-terminal residue" evidence="1">
    <location>
        <position position="1"/>
    </location>
</feature>
<gene>
    <name evidence="1" type="ORF">Tsubulata_004031</name>
</gene>
<dbReference type="EMBL" id="JAKUCV010001413">
    <property type="protein sequence ID" value="KAJ4846504.1"/>
    <property type="molecule type" value="Genomic_DNA"/>
</dbReference>
<reference evidence="1" key="1">
    <citation type="submission" date="2022-02" db="EMBL/GenBank/DDBJ databases">
        <authorList>
            <person name="Henning P.M."/>
            <person name="McCubbin A.G."/>
            <person name="Shore J.S."/>
        </authorList>
    </citation>
    <scope>NUCLEOTIDE SEQUENCE</scope>
    <source>
        <strain evidence="1">F60SS</strain>
        <tissue evidence="1">Leaves</tissue>
    </source>
</reference>
<accession>A0A9Q0GD73</accession>
<name>A0A9Q0GD73_9ROSI</name>
<dbReference type="Proteomes" id="UP001141552">
    <property type="component" value="Unassembled WGS sequence"/>
</dbReference>
<proteinExistence type="predicted"/>
<sequence>FILCRLKRYPSRHHLYQLFLHQFSSYLYSCPTVRQNAPMTPHISIPQISPPSVTMPVYVPHAQPAVTAFGVQHSGLGSFPSSPPQELLLSPRDAAASEFQHREPTIIQQQICAPVSKVQFHVQVPLFET</sequence>
<keyword evidence="2" id="KW-1185">Reference proteome</keyword>
<protein>
    <submittedName>
        <fullName evidence="1">Uncharacterized protein</fullName>
    </submittedName>
</protein>
<organism evidence="1 2">
    <name type="scientific">Turnera subulata</name>
    <dbReference type="NCBI Taxonomy" id="218843"/>
    <lineage>
        <taxon>Eukaryota</taxon>
        <taxon>Viridiplantae</taxon>
        <taxon>Streptophyta</taxon>
        <taxon>Embryophyta</taxon>
        <taxon>Tracheophyta</taxon>
        <taxon>Spermatophyta</taxon>
        <taxon>Magnoliopsida</taxon>
        <taxon>eudicotyledons</taxon>
        <taxon>Gunneridae</taxon>
        <taxon>Pentapetalae</taxon>
        <taxon>rosids</taxon>
        <taxon>fabids</taxon>
        <taxon>Malpighiales</taxon>
        <taxon>Passifloraceae</taxon>
        <taxon>Turnera</taxon>
    </lineage>
</organism>